<reference evidence="1 2" key="1">
    <citation type="submission" date="2013-12" db="EMBL/GenBank/DDBJ databases">
        <authorList>
            <consortium name="DOE Joint Genome Institute"/>
            <person name="Eisen J."/>
            <person name="Huntemann M."/>
            <person name="Han J."/>
            <person name="Chen A."/>
            <person name="Kyrpides N."/>
            <person name="Mavromatis K."/>
            <person name="Markowitz V."/>
            <person name="Palaniappan K."/>
            <person name="Ivanova N."/>
            <person name="Schaumberg A."/>
            <person name="Pati A."/>
            <person name="Liolios K."/>
            <person name="Nordberg H.P."/>
            <person name="Cantor M.N."/>
            <person name="Hua S.X."/>
            <person name="Woyke T."/>
        </authorList>
    </citation>
    <scope>NUCLEOTIDE SEQUENCE [LARGE SCALE GENOMIC DNA]</scope>
    <source>
        <strain evidence="2">DSM 19437</strain>
    </source>
</reference>
<sequence length="376" mass="42825">MDWSTQTHAYGVAQDVPILLDEIKISQTTASENAARELFEKISHQDKIEPISIYLIDPLLNILIQRKDDKSKWVIVNGLINLIRLTSSFKLNTLGFSPTRKPAKDIFNLKESSLIDAYARDLSELQSGIIQKSKKWGKQLLQQLECTKDLKYQAQLTQFLCIIGADIELTFPSLISAPNLDTEWSIANKMVSCLFFNSNKVVPKPIDSNSSLLNILMLLTENNAIIPEQIELLFSSATIRRFEFGVFPWCDGSLAQLVAQAISYKYQNRSLPLLKGMLSKSLEKFPPNSNLFLTEYEKYESDNDEYMDWGWLAPMLIANEIIKLISSNIRAQIHQQHQNIEGVLTTDERQALDYIKENKIETPNAIYYGLGSFFSN</sequence>
<dbReference type="RefSeq" id="WP_008584414.1">
    <property type="nucleotide sequence ID" value="NZ_CP007035.1"/>
</dbReference>
<evidence type="ECO:0000313" key="1">
    <source>
        <dbReference type="EMBL" id="AHF17514.1"/>
    </source>
</evidence>
<evidence type="ECO:0000313" key="2">
    <source>
        <dbReference type="Proteomes" id="UP000003586"/>
    </source>
</evidence>
<dbReference type="EMBL" id="CP007035">
    <property type="protein sequence ID" value="AHF17514.1"/>
    <property type="molecule type" value="Genomic_DNA"/>
</dbReference>
<organism evidence="1 2">
    <name type="scientific">Niabella soli DSM 19437</name>
    <dbReference type="NCBI Taxonomy" id="929713"/>
    <lineage>
        <taxon>Bacteria</taxon>
        <taxon>Pseudomonadati</taxon>
        <taxon>Bacteroidota</taxon>
        <taxon>Chitinophagia</taxon>
        <taxon>Chitinophagales</taxon>
        <taxon>Chitinophagaceae</taxon>
        <taxon>Niabella</taxon>
    </lineage>
</organism>
<dbReference type="HOGENOM" id="CLU_735351_0_0_10"/>
<gene>
    <name evidence="1" type="ORF">NIASO_09105</name>
</gene>
<keyword evidence="2" id="KW-1185">Reference proteome</keyword>
<dbReference type="KEGG" id="nso:NIASO_09105"/>
<protein>
    <submittedName>
        <fullName evidence="1">Uncharacterized protein</fullName>
    </submittedName>
</protein>
<dbReference type="Proteomes" id="UP000003586">
    <property type="component" value="Chromosome"/>
</dbReference>
<name>W0F7S6_9BACT</name>
<dbReference type="STRING" id="929713.NIASO_09105"/>
<dbReference type="AlphaFoldDB" id="W0F7S6"/>
<dbReference type="OrthoDB" id="796912at2"/>
<proteinExistence type="predicted"/>
<accession>W0F7S6</accession>